<accession>A0A7T4T9S4</accession>
<name>A0A7T4T9S4_9BURK</name>
<protein>
    <submittedName>
        <fullName evidence="2">Uncharacterized protein</fullName>
    </submittedName>
</protein>
<dbReference type="RefSeq" id="WP_157004137.1">
    <property type="nucleotide sequence ID" value="NZ_CP066075.1"/>
</dbReference>
<feature type="region of interest" description="Disordered" evidence="1">
    <location>
        <begin position="25"/>
        <end position="48"/>
    </location>
</feature>
<dbReference type="Proteomes" id="UP000595610">
    <property type="component" value="Chromosome 1"/>
</dbReference>
<evidence type="ECO:0000313" key="3">
    <source>
        <dbReference type="Proteomes" id="UP000595610"/>
    </source>
</evidence>
<organism evidence="2 3">
    <name type="scientific">Paraburkholderia ginsengisoli</name>
    <dbReference type="NCBI Taxonomy" id="311231"/>
    <lineage>
        <taxon>Bacteria</taxon>
        <taxon>Pseudomonadati</taxon>
        <taxon>Pseudomonadota</taxon>
        <taxon>Betaproteobacteria</taxon>
        <taxon>Burkholderiales</taxon>
        <taxon>Burkholderiaceae</taxon>
        <taxon>Paraburkholderia</taxon>
    </lineage>
</organism>
<reference evidence="2 3" key="1">
    <citation type="submission" date="2020-12" db="EMBL/GenBank/DDBJ databases">
        <title>FDA dAtabase for Regulatory Grade micrObial Sequences (FDA-ARGOS): Supporting development and validation of Infectious Disease Dx tests.</title>
        <authorList>
            <person name="Nelson B."/>
            <person name="Plummer A."/>
            <person name="Tallon L."/>
            <person name="Sadzewicz L."/>
            <person name="Zhao X."/>
            <person name="Boylan J."/>
            <person name="Ott S."/>
            <person name="Bowen H."/>
            <person name="Vavikolanu K."/>
            <person name="Mehta A."/>
            <person name="Aluvathingal J."/>
            <person name="Nadendla S."/>
            <person name="Myers T."/>
            <person name="Yan Y."/>
            <person name="Sichtig H."/>
        </authorList>
    </citation>
    <scope>NUCLEOTIDE SEQUENCE [LARGE SCALE GENOMIC DNA]</scope>
    <source>
        <strain evidence="2 3">FDAARGOS_1049</strain>
    </source>
</reference>
<evidence type="ECO:0000313" key="2">
    <source>
        <dbReference type="EMBL" id="QQC65059.1"/>
    </source>
</evidence>
<gene>
    <name evidence="2" type="ORF">I6I06_06215</name>
</gene>
<dbReference type="KEGG" id="pgis:I6I06_06215"/>
<sequence>MSQVTRRLLIGEHASCGRSEMMDGFGLTAHRSRPEARRRSPRVVTIQQSQQAVPYLPATIGHPREDRTLTNRAVVPAFRKLTVTRTTTGRGAAFLKERDSRMKLYSRKNFAANLLQRAQSSDV</sequence>
<dbReference type="EMBL" id="CP066075">
    <property type="protein sequence ID" value="QQC65059.1"/>
    <property type="molecule type" value="Genomic_DNA"/>
</dbReference>
<dbReference type="AlphaFoldDB" id="A0A7T4T9S4"/>
<evidence type="ECO:0000256" key="1">
    <source>
        <dbReference type="SAM" id="MobiDB-lite"/>
    </source>
</evidence>
<proteinExistence type="predicted"/>
<keyword evidence="3" id="KW-1185">Reference proteome</keyword>